<dbReference type="InterPro" id="IPR054722">
    <property type="entry name" value="PolX-like_BBD"/>
</dbReference>
<dbReference type="GO" id="GO:0008233">
    <property type="term" value="F:peptidase activity"/>
    <property type="evidence" value="ECO:0007669"/>
    <property type="project" value="UniProtKB-KW"/>
</dbReference>
<dbReference type="InterPro" id="IPR039537">
    <property type="entry name" value="Retrotran_Ty1/copia-like"/>
</dbReference>
<dbReference type="GO" id="GO:0004519">
    <property type="term" value="F:endonuclease activity"/>
    <property type="evidence" value="ECO:0007669"/>
    <property type="project" value="UniProtKB-KW"/>
</dbReference>
<dbReference type="EMBL" id="LT853707">
    <property type="protein sequence ID" value="SMQ56478.1"/>
    <property type="molecule type" value="Genomic_DNA"/>
</dbReference>
<dbReference type="GO" id="GO:0015074">
    <property type="term" value="P:DNA integration"/>
    <property type="evidence" value="ECO:0007669"/>
    <property type="project" value="UniProtKB-KW"/>
</dbReference>
<evidence type="ECO:0000256" key="14">
    <source>
        <dbReference type="ARBA" id="ARBA00023125"/>
    </source>
</evidence>
<keyword evidence="5" id="KW-0479">Metal-binding</keyword>
<name>A0A1X7S9X2_ZYMT9</name>
<keyword evidence="13" id="KW-0239">DNA-directed DNA polymerase</keyword>
<keyword evidence="14" id="KW-0238">DNA-binding</keyword>
<accession>A0A1X7S9X2</accession>
<feature type="domain" description="GAG-pre-integrase" evidence="16">
    <location>
        <begin position="129"/>
        <end position="180"/>
    </location>
</feature>
<evidence type="ECO:0000313" key="19">
    <source>
        <dbReference type="Proteomes" id="UP000215127"/>
    </source>
</evidence>
<feature type="domain" description="Retrovirus-related Pol polyprotein from transposon TNT 1-94-like beta-barrel" evidence="17">
    <location>
        <begin position="9"/>
        <end position="61"/>
    </location>
</feature>
<sequence length="255" mass="28332">MSYNIGTANDENAMTIQGGRTVRLQFISEDGKPTTLTLTNVAYAPDVRFNIISLSYLAEKGSFQGMWNAAGITIVDPNGDLVGKATAYAGLYYAQIIEKPAGHKAKEMEVMALPYGVLPPYLIVAEIDFSDPVLVWHRKLGHLGFANLRKLIQQSTGIDLTDAQVKAKLDFICPVCASTKAVNRIPRDPATRRMKKAGDMMHADASGPYPVPSWDGAFYILALTDDAGRFTWSDRYTYKHELPKVFFRLHKKVER</sequence>
<dbReference type="Pfam" id="PF13976">
    <property type="entry name" value="gag_pre-integrs"/>
    <property type="match status" value="1"/>
</dbReference>
<keyword evidence="7" id="KW-0255">Endonuclease</keyword>
<dbReference type="GO" id="GO:0005524">
    <property type="term" value="F:ATP binding"/>
    <property type="evidence" value="ECO:0007669"/>
    <property type="project" value="UniProtKB-KW"/>
</dbReference>
<dbReference type="GO" id="GO:0006508">
    <property type="term" value="P:proteolysis"/>
    <property type="evidence" value="ECO:0007669"/>
    <property type="project" value="UniProtKB-KW"/>
</dbReference>
<evidence type="ECO:0000259" key="17">
    <source>
        <dbReference type="Pfam" id="PF22936"/>
    </source>
</evidence>
<dbReference type="GO" id="GO:0006310">
    <property type="term" value="P:DNA recombination"/>
    <property type="evidence" value="ECO:0007669"/>
    <property type="project" value="UniProtKB-KW"/>
</dbReference>
<evidence type="ECO:0000313" key="18">
    <source>
        <dbReference type="EMBL" id="SMQ56478.1"/>
    </source>
</evidence>
<proteinExistence type="predicted"/>
<dbReference type="STRING" id="1276538.A0A1X7S9X2"/>
<evidence type="ECO:0000256" key="12">
    <source>
        <dbReference type="ARBA" id="ARBA00022918"/>
    </source>
</evidence>
<keyword evidence="15" id="KW-0233">DNA recombination</keyword>
<keyword evidence="8" id="KW-0378">Hydrolase</keyword>
<keyword evidence="19" id="KW-1185">Reference proteome</keyword>
<dbReference type="Proteomes" id="UP000215127">
    <property type="component" value="Chromosome 19"/>
</dbReference>
<dbReference type="GO" id="GO:0003887">
    <property type="term" value="F:DNA-directed DNA polymerase activity"/>
    <property type="evidence" value="ECO:0007669"/>
    <property type="project" value="UniProtKB-KW"/>
</dbReference>
<evidence type="ECO:0000256" key="4">
    <source>
        <dbReference type="ARBA" id="ARBA00022722"/>
    </source>
</evidence>
<dbReference type="GO" id="GO:0046872">
    <property type="term" value="F:metal ion binding"/>
    <property type="evidence" value="ECO:0007669"/>
    <property type="project" value="UniProtKB-KW"/>
</dbReference>
<evidence type="ECO:0000256" key="2">
    <source>
        <dbReference type="ARBA" id="ARBA00022670"/>
    </source>
</evidence>
<evidence type="ECO:0000256" key="1">
    <source>
        <dbReference type="ARBA" id="ARBA00002180"/>
    </source>
</evidence>
<evidence type="ECO:0000256" key="5">
    <source>
        <dbReference type="ARBA" id="ARBA00022723"/>
    </source>
</evidence>
<evidence type="ECO:0000256" key="9">
    <source>
        <dbReference type="ARBA" id="ARBA00022840"/>
    </source>
</evidence>
<evidence type="ECO:0000256" key="8">
    <source>
        <dbReference type="ARBA" id="ARBA00022801"/>
    </source>
</evidence>
<dbReference type="AlphaFoldDB" id="A0A1X7S9X2"/>
<keyword evidence="4" id="KW-0540">Nuclease</keyword>
<evidence type="ECO:0000256" key="6">
    <source>
        <dbReference type="ARBA" id="ARBA00022741"/>
    </source>
</evidence>
<dbReference type="Pfam" id="PF22936">
    <property type="entry name" value="Pol_BBD"/>
    <property type="match status" value="1"/>
</dbReference>
<keyword evidence="2" id="KW-0645">Protease</keyword>
<keyword evidence="3" id="KW-0548">Nucleotidyltransferase</keyword>
<gene>
    <name evidence="18" type="ORF">ZT3D7_G11633</name>
</gene>
<protein>
    <submittedName>
        <fullName evidence="18">Uncharacterized protein</fullName>
    </submittedName>
</protein>
<evidence type="ECO:0000256" key="10">
    <source>
        <dbReference type="ARBA" id="ARBA00022842"/>
    </source>
</evidence>
<keyword evidence="12" id="KW-0695">RNA-directed DNA polymerase</keyword>
<keyword evidence="10" id="KW-0460">Magnesium</keyword>
<evidence type="ECO:0000259" key="16">
    <source>
        <dbReference type="Pfam" id="PF13976"/>
    </source>
</evidence>
<keyword evidence="13" id="KW-0808">Transferase</keyword>
<reference evidence="18 19" key="1">
    <citation type="submission" date="2016-06" db="EMBL/GenBank/DDBJ databases">
        <authorList>
            <person name="Kjaerup R.B."/>
            <person name="Dalgaard T.S."/>
            <person name="Juul-Madsen H.R."/>
        </authorList>
    </citation>
    <scope>NUCLEOTIDE SEQUENCE [LARGE SCALE GENOMIC DNA]</scope>
</reference>
<keyword evidence="6" id="KW-0547">Nucleotide-binding</keyword>
<evidence type="ECO:0000256" key="7">
    <source>
        <dbReference type="ARBA" id="ARBA00022759"/>
    </source>
</evidence>
<evidence type="ECO:0000256" key="13">
    <source>
        <dbReference type="ARBA" id="ARBA00022932"/>
    </source>
</evidence>
<dbReference type="PANTHER" id="PTHR42648:SF11">
    <property type="entry name" value="TRANSPOSON TY4-P GAG-POL POLYPROTEIN"/>
    <property type="match status" value="1"/>
</dbReference>
<dbReference type="InterPro" id="IPR025724">
    <property type="entry name" value="GAG-pre-integrase_dom"/>
</dbReference>
<evidence type="ECO:0000256" key="3">
    <source>
        <dbReference type="ARBA" id="ARBA00022695"/>
    </source>
</evidence>
<dbReference type="PANTHER" id="PTHR42648">
    <property type="entry name" value="TRANSPOSASE, PUTATIVE-RELATED"/>
    <property type="match status" value="1"/>
</dbReference>
<dbReference type="GO" id="GO:0003964">
    <property type="term" value="F:RNA-directed DNA polymerase activity"/>
    <property type="evidence" value="ECO:0007669"/>
    <property type="project" value="UniProtKB-KW"/>
</dbReference>
<keyword evidence="11" id="KW-0229">DNA integration</keyword>
<dbReference type="GO" id="GO:0003677">
    <property type="term" value="F:DNA binding"/>
    <property type="evidence" value="ECO:0007669"/>
    <property type="project" value="UniProtKB-KW"/>
</dbReference>
<evidence type="ECO:0000256" key="15">
    <source>
        <dbReference type="ARBA" id="ARBA00023172"/>
    </source>
</evidence>
<organism evidence="18 19">
    <name type="scientific">Zymoseptoria tritici (strain ST99CH_3D7)</name>
    <dbReference type="NCBI Taxonomy" id="1276538"/>
    <lineage>
        <taxon>Eukaryota</taxon>
        <taxon>Fungi</taxon>
        <taxon>Dikarya</taxon>
        <taxon>Ascomycota</taxon>
        <taxon>Pezizomycotina</taxon>
        <taxon>Dothideomycetes</taxon>
        <taxon>Dothideomycetidae</taxon>
        <taxon>Mycosphaerellales</taxon>
        <taxon>Mycosphaerellaceae</taxon>
        <taxon>Zymoseptoria</taxon>
    </lineage>
</organism>
<evidence type="ECO:0000256" key="11">
    <source>
        <dbReference type="ARBA" id="ARBA00022908"/>
    </source>
</evidence>
<comment type="function">
    <text evidence="1">The aspartyl protease (PR) mediates the proteolytic cleavages of the Gag and Gag-Pol polyproteins after assembly of the VLP.</text>
</comment>
<keyword evidence="9" id="KW-0067">ATP-binding</keyword>